<comment type="caution">
    <text evidence="4">The sequence shown here is derived from an EMBL/GenBank/DDBJ whole genome shotgun (WGS) entry which is preliminary data.</text>
</comment>
<dbReference type="EMBL" id="BONN01000013">
    <property type="protein sequence ID" value="GIG34139.1"/>
    <property type="molecule type" value="Genomic_DNA"/>
</dbReference>
<dbReference type="Pfam" id="PF19814">
    <property type="entry name" value="DUF6297"/>
    <property type="match status" value="1"/>
</dbReference>
<dbReference type="RefSeq" id="WP_140458602.1">
    <property type="nucleotide sequence ID" value="NZ_BAABFI010000019.1"/>
</dbReference>
<feature type="transmembrane region" description="Helical" evidence="2">
    <location>
        <begin position="237"/>
        <end position="255"/>
    </location>
</feature>
<name>A0A7Y9FD43_9CELL</name>
<feature type="transmembrane region" description="Helical" evidence="2">
    <location>
        <begin position="55"/>
        <end position="73"/>
    </location>
</feature>
<dbReference type="EMBL" id="JACCBK010000001">
    <property type="protein sequence ID" value="NYD85164.1"/>
    <property type="molecule type" value="Genomic_DNA"/>
</dbReference>
<dbReference type="Proteomes" id="UP000618382">
    <property type="component" value="Unassembled WGS sequence"/>
</dbReference>
<keyword evidence="2" id="KW-0472">Membrane</keyword>
<feature type="transmembrane region" description="Helical" evidence="2">
    <location>
        <begin position="93"/>
        <end position="113"/>
    </location>
</feature>
<sequence>MTAPPHAADEPAADDPVVGDFDLGEVPTAREIRRFTARAARGRSGARAGALLQDLYEAVVAVGIAALITGGTVRQLRDALPPAPDVQAPGGLSLPVLVGVLLVAAVGALLSLAGRLGPVGLGGPEASWWLDLPVGRRGLLRPTARRLPLLAAGVGALVVLVLEAGMLERAGAPLARAALAGAVVAAGVVLAAGLAQTLGAPRRAAALTGDLLVLAAPVAAVLLVVTGVAPADLPTPGAGVVLAGALLVAACAVVVDRRLDDVPARTLREAGSVTSQALGAVVSLDSRELGRALGAGVAPRARPWVSRLRTVRGPASALVTADLVLLRRSSRHVVQIVVALLLPVLATVVPQLASPAGVLLAVVVGGWVAASGAGEGARWAQIAPVLDALLPLDARDVRRLRMVVPAAVMLVWSLVVLGAVGRWAGAPLDWLVLAVASTPVWAAAAVRAAYRPSPDWSGPLIATPFGALPPGVMAVLVRGPDLVALCLLPLWVAVALQAAPPVLASVQLVLSVVAVVVGSSTHERPWYERMLDDPDKAAPR</sequence>
<dbReference type="Proteomes" id="UP000577956">
    <property type="component" value="Unassembled WGS sequence"/>
</dbReference>
<organism evidence="4 5">
    <name type="scientific">Cellulomonas oligotrophica</name>
    <dbReference type="NCBI Taxonomy" id="931536"/>
    <lineage>
        <taxon>Bacteria</taxon>
        <taxon>Bacillati</taxon>
        <taxon>Actinomycetota</taxon>
        <taxon>Actinomycetes</taxon>
        <taxon>Micrococcales</taxon>
        <taxon>Cellulomonadaceae</taxon>
        <taxon>Cellulomonas</taxon>
    </lineage>
</organism>
<feature type="region of interest" description="Disordered" evidence="1">
    <location>
        <begin position="1"/>
        <end position="20"/>
    </location>
</feature>
<evidence type="ECO:0000313" key="6">
    <source>
        <dbReference type="Proteomes" id="UP000618382"/>
    </source>
</evidence>
<feature type="transmembrane region" description="Helical" evidence="2">
    <location>
        <begin position="400"/>
        <end position="424"/>
    </location>
</feature>
<evidence type="ECO:0000313" key="4">
    <source>
        <dbReference type="EMBL" id="NYD85164.1"/>
    </source>
</evidence>
<evidence type="ECO:0000313" key="5">
    <source>
        <dbReference type="Proteomes" id="UP000577956"/>
    </source>
</evidence>
<feature type="transmembrane region" description="Helical" evidence="2">
    <location>
        <begin position="502"/>
        <end position="521"/>
    </location>
</feature>
<keyword evidence="2" id="KW-0812">Transmembrane</keyword>
<reference evidence="3 6" key="2">
    <citation type="submission" date="2021-01" db="EMBL/GenBank/DDBJ databases">
        <title>Whole genome shotgun sequence of Cellulomonas oligotrophica NBRC 109435.</title>
        <authorList>
            <person name="Komaki H."/>
            <person name="Tamura T."/>
        </authorList>
    </citation>
    <scope>NUCLEOTIDE SEQUENCE [LARGE SCALE GENOMIC DNA]</scope>
    <source>
        <strain evidence="3 6">NBRC 109435</strain>
    </source>
</reference>
<keyword evidence="2" id="KW-1133">Transmembrane helix</keyword>
<dbReference type="AlphaFoldDB" id="A0A7Y9FD43"/>
<protein>
    <submittedName>
        <fullName evidence="4">Uncharacterized protein</fullName>
    </submittedName>
</protein>
<evidence type="ECO:0000256" key="2">
    <source>
        <dbReference type="SAM" id="Phobius"/>
    </source>
</evidence>
<evidence type="ECO:0000256" key="1">
    <source>
        <dbReference type="SAM" id="MobiDB-lite"/>
    </source>
</evidence>
<feature type="transmembrane region" description="Helical" evidence="2">
    <location>
        <begin position="430"/>
        <end position="450"/>
    </location>
</feature>
<proteinExistence type="predicted"/>
<evidence type="ECO:0000313" key="3">
    <source>
        <dbReference type="EMBL" id="GIG34139.1"/>
    </source>
</evidence>
<dbReference type="InterPro" id="IPR046264">
    <property type="entry name" value="DUF6297"/>
</dbReference>
<reference evidence="4 5" key="1">
    <citation type="submission" date="2020-07" db="EMBL/GenBank/DDBJ databases">
        <title>Sequencing the genomes of 1000 actinobacteria strains.</title>
        <authorList>
            <person name="Klenk H.-P."/>
        </authorList>
    </citation>
    <scope>NUCLEOTIDE SEQUENCE [LARGE SCALE GENOMIC DNA]</scope>
    <source>
        <strain evidence="4 5">DSM 24482</strain>
    </source>
</reference>
<gene>
    <name evidence="4" type="ORF">BKA21_000713</name>
    <name evidence="3" type="ORF">Col01nite_32980</name>
</gene>
<keyword evidence="6" id="KW-1185">Reference proteome</keyword>
<feature type="transmembrane region" description="Helical" evidence="2">
    <location>
        <begin position="147"/>
        <end position="167"/>
    </location>
</feature>
<feature type="transmembrane region" description="Helical" evidence="2">
    <location>
        <begin position="211"/>
        <end position="231"/>
    </location>
</feature>
<feature type="transmembrane region" description="Helical" evidence="2">
    <location>
        <begin position="179"/>
        <end position="199"/>
    </location>
</feature>
<accession>A0A7Y9FD43</accession>